<name>A0ABR3Y8U3_9PEZI</name>
<organism evidence="1 2">
    <name type="scientific">Phialemonium thermophilum</name>
    <dbReference type="NCBI Taxonomy" id="223376"/>
    <lineage>
        <taxon>Eukaryota</taxon>
        <taxon>Fungi</taxon>
        <taxon>Dikarya</taxon>
        <taxon>Ascomycota</taxon>
        <taxon>Pezizomycotina</taxon>
        <taxon>Sordariomycetes</taxon>
        <taxon>Sordariomycetidae</taxon>
        <taxon>Cephalothecales</taxon>
        <taxon>Cephalothecaceae</taxon>
        <taxon>Phialemonium</taxon>
    </lineage>
</organism>
<evidence type="ECO:0000313" key="1">
    <source>
        <dbReference type="EMBL" id="KAL1884366.1"/>
    </source>
</evidence>
<sequence length="100" mass="11219">MVRELASFLRPNSSCQNLGAYECDKTLVLTYSSRSIVSAVFLVFQYVKPRASKVNYIPLNPSLSHSLYYCEVFWATSSNLRHQDAIGGATGDYTVEHKCC</sequence>
<evidence type="ECO:0000313" key="2">
    <source>
        <dbReference type="Proteomes" id="UP001586593"/>
    </source>
</evidence>
<reference evidence="1 2" key="1">
    <citation type="journal article" date="2024" name="Commun. Biol.">
        <title>Comparative genomic analysis of thermophilic fungi reveals convergent evolutionary adaptations and gene losses.</title>
        <authorList>
            <person name="Steindorff A.S."/>
            <person name="Aguilar-Pontes M.V."/>
            <person name="Robinson A.J."/>
            <person name="Andreopoulos B."/>
            <person name="LaButti K."/>
            <person name="Kuo A."/>
            <person name="Mondo S."/>
            <person name="Riley R."/>
            <person name="Otillar R."/>
            <person name="Haridas S."/>
            <person name="Lipzen A."/>
            <person name="Grimwood J."/>
            <person name="Schmutz J."/>
            <person name="Clum A."/>
            <person name="Reid I.D."/>
            <person name="Moisan M.C."/>
            <person name="Butler G."/>
            <person name="Nguyen T.T.M."/>
            <person name="Dewar K."/>
            <person name="Conant G."/>
            <person name="Drula E."/>
            <person name="Henrissat B."/>
            <person name="Hansel C."/>
            <person name="Singer S."/>
            <person name="Hutchinson M.I."/>
            <person name="de Vries R.P."/>
            <person name="Natvig D.O."/>
            <person name="Powell A.J."/>
            <person name="Tsang A."/>
            <person name="Grigoriev I.V."/>
        </authorList>
    </citation>
    <scope>NUCLEOTIDE SEQUENCE [LARGE SCALE GENOMIC DNA]</scope>
    <source>
        <strain evidence="1 2">ATCC 24622</strain>
    </source>
</reference>
<accession>A0ABR3Y8U3</accession>
<keyword evidence="2" id="KW-1185">Reference proteome</keyword>
<dbReference type="EMBL" id="JAZHXJ010000001">
    <property type="protein sequence ID" value="KAL1884366.1"/>
    <property type="molecule type" value="Genomic_DNA"/>
</dbReference>
<comment type="caution">
    <text evidence="1">The sequence shown here is derived from an EMBL/GenBank/DDBJ whole genome shotgun (WGS) entry which is preliminary data.</text>
</comment>
<gene>
    <name evidence="1" type="ORF">VTK73DRAFT_60</name>
</gene>
<proteinExistence type="predicted"/>
<dbReference type="Proteomes" id="UP001586593">
    <property type="component" value="Unassembled WGS sequence"/>
</dbReference>
<protein>
    <submittedName>
        <fullName evidence="1">Uncharacterized protein</fullName>
    </submittedName>
</protein>